<feature type="transmembrane region" description="Helical" evidence="5">
    <location>
        <begin position="208"/>
        <end position="226"/>
    </location>
</feature>
<feature type="transmembrane region" description="Helical" evidence="5">
    <location>
        <begin position="83"/>
        <end position="103"/>
    </location>
</feature>
<comment type="caution">
    <text evidence="7">The sequence shown here is derived from an EMBL/GenBank/DDBJ whole genome shotgun (WGS) entry which is preliminary data.</text>
</comment>
<evidence type="ECO:0000256" key="5">
    <source>
        <dbReference type="SAM" id="Phobius"/>
    </source>
</evidence>
<name>A0ABU8XXQ0_9PROT</name>
<keyword evidence="8" id="KW-1185">Reference proteome</keyword>
<dbReference type="Proteomes" id="UP001375743">
    <property type="component" value="Unassembled WGS sequence"/>
</dbReference>
<keyword evidence="4 5" id="KW-0472">Membrane</keyword>
<dbReference type="EMBL" id="JBBLZC010000040">
    <property type="protein sequence ID" value="MEK0085988.1"/>
    <property type="molecule type" value="Genomic_DNA"/>
</dbReference>
<evidence type="ECO:0000313" key="8">
    <source>
        <dbReference type="Proteomes" id="UP001375743"/>
    </source>
</evidence>
<sequence>MSTVLSRPALASAAAPAGARGFFSPWRYLVDFLSFEGIVVAYLYSNTFQSILPKPPIDSTVVFFLLSIVVALVIVLREGVYLPGLLLAVSFVPFLAWFALSWTWSPSKIYAPKSIMLMSTVNLWNLLAAGMIIAHSRARMLRFFKLVTVPSVIVALIGLYIYFKYGSFKFAGWDWDSEGRVYNEWGRGVANGAIVILFMCLRSRFLSLRQIVLGGLLLLCAGFVFVSSSRSALLVFVVPVVLFLLVHMAPLGRAGFAISRAQLLLLLLATAAAVSIALLMAAGTRIDSIGRLLKVFQQAENTEIVLGPNRWAYYGAAIRFFLQAPIMGNGIRSFSILFRGYEQEGTHAHNFVLEILTDTGIVGLVLFGLLLYMALRRVSLRGLRHDPLLLCATMFLVGRVVAALLGTELNGQYYLFFAIGLMALRPARAEDAAETDEPAAAPAAAWPTSSGGAR</sequence>
<protein>
    <submittedName>
        <fullName evidence="7">O-antigen ligase family protein</fullName>
    </submittedName>
</protein>
<dbReference type="InterPro" id="IPR007016">
    <property type="entry name" value="O-antigen_ligase-rel_domated"/>
</dbReference>
<reference evidence="7 8" key="1">
    <citation type="submission" date="2024-01" db="EMBL/GenBank/DDBJ databases">
        <title>Multi-omics insights into the function and evolution of sodium benzoate biodegradation pathways in Benzoatithermus flavus gen. nov., sp. nov. from hot spring.</title>
        <authorList>
            <person name="Hu C.-J."/>
            <person name="Li W.-J."/>
        </authorList>
    </citation>
    <scope>NUCLEOTIDE SEQUENCE [LARGE SCALE GENOMIC DNA]</scope>
    <source>
        <strain evidence="7 8">SYSU G07066</strain>
    </source>
</reference>
<accession>A0ABU8XXQ0</accession>
<dbReference type="RefSeq" id="WP_418161835.1">
    <property type="nucleotide sequence ID" value="NZ_JBBLZC010000040.1"/>
</dbReference>
<evidence type="ECO:0000256" key="2">
    <source>
        <dbReference type="ARBA" id="ARBA00022692"/>
    </source>
</evidence>
<dbReference type="PANTHER" id="PTHR37422:SF13">
    <property type="entry name" value="LIPOPOLYSACCHARIDE BIOSYNTHESIS PROTEIN PA4999-RELATED"/>
    <property type="match status" value="1"/>
</dbReference>
<feature type="transmembrane region" description="Helical" evidence="5">
    <location>
        <begin position="263"/>
        <end position="283"/>
    </location>
</feature>
<gene>
    <name evidence="7" type="ORF">U1T56_22765</name>
</gene>
<evidence type="ECO:0000256" key="1">
    <source>
        <dbReference type="ARBA" id="ARBA00004141"/>
    </source>
</evidence>
<keyword evidence="7" id="KW-0436">Ligase</keyword>
<dbReference type="InterPro" id="IPR051533">
    <property type="entry name" value="WaaL-like"/>
</dbReference>
<feature type="transmembrane region" description="Helical" evidence="5">
    <location>
        <begin position="115"/>
        <end position="134"/>
    </location>
</feature>
<feature type="transmembrane region" description="Helical" evidence="5">
    <location>
        <begin position="146"/>
        <end position="165"/>
    </location>
</feature>
<evidence type="ECO:0000256" key="4">
    <source>
        <dbReference type="ARBA" id="ARBA00023136"/>
    </source>
</evidence>
<feature type="domain" description="O-antigen ligase-related" evidence="6">
    <location>
        <begin position="216"/>
        <end position="367"/>
    </location>
</feature>
<dbReference type="PANTHER" id="PTHR37422">
    <property type="entry name" value="TEICHURONIC ACID BIOSYNTHESIS PROTEIN TUAE"/>
    <property type="match status" value="1"/>
</dbReference>
<feature type="transmembrane region" description="Helical" evidence="5">
    <location>
        <begin position="57"/>
        <end position="76"/>
    </location>
</feature>
<feature type="transmembrane region" description="Helical" evidence="5">
    <location>
        <begin position="355"/>
        <end position="375"/>
    </location>
</feature>
<feature type="transmembrane region" description="Helical" evidence="5">
    <location>
        <begin position="232"/>
        <end position="251"/>
    </location>
</feature>
<keyword evidence="2 5" id="KW-0812">Transmembrane</keyword>
<dbReference type="GO" id="GO:0016874">
    <property type="term" value="F:ligase activity"/>
    <property type="evidence" value="ECO:0007669"/>
    <property type="project" value="UniProtKB-KW"/>
</dbReference>
<proteinExistence type="predicted"/>
<keyword evidence="3 5" id="KW-1133">Transmembrane helix</keyword>
<feature type="transmembrane region" description="Helical" evidence="5">
    <location>
        <begin position="387"/>
        <end position="405"/>
    </location>
</feature>
<dbReference type="Pfam" id="PF04932">
    <property type="entry name" value="Wzy_C"/>
    <property type="match status" value="1"/>
</dbReference>
<evidence type="ECO:0000256" key="3">
    <source>
        <dbReference type="ARBA" id="ARBA00022989"/>
    </source>
</evidence>
<comment type="subcellular location">
    <subcellularLocation>
        <location evidence="1">Membrane</location>
        <topology evidence="1">Multi-pass membrane protein</topology>
    </subcellularLocation>
</comment>
<organism evidence="7 8">
    <name type="scientific">Benzoatithermus flavus</name>
    <dbReference type="NCBI Taxonomy" id="3108223"/>
    <lineage>
        <taxon>Bacteria</taxon>
        <taxon>Pseudomonadati</taxon>
        <taxon>Pseudomonadota</taxon>
        <taxon>Alphaproteobacteria</taxon>
        <taxon>Geminicoccales</taxon>
        <taxon>Geminicoccaceae</taxon>
        <taxon>Benzoatithermus</taxon>
    </lineage>
</organism>
<evidence type="ECO:0000259" key="6">
    <source>
        <dbReference type="Pfam" id="PF04932"/>
    </source>
</evidence>
<evidence type="ECO:0000313" key="7">
    <source>
        <dbReference type="EMBL" id="MEK0085988.1"/>
    </source>
</evidence>